<evidence type="ECO:0000313" key="4">
    <source>
        <dbReference type="Proteomes" id="UP001143309"/>
    </source>
</evidence>
<feature type="signal peptide" evidence="2">
    <location>
        <begin position="1"/>
        <end position="21"/>
    </location>
</feature>
<dbReference type="Pfam" id="PF03548">
    <property type="entry name" value="LolA"/>
    <property type="match status" value="1"/>
</dbReference>
<name>A0A9W6JRF5_9HYPH</name>
<dbReference type="PANTHER" id="PTHR35869">
    <property type="entry name" value="OUTER-MEMBRANE LIPOPROTEIN CARRIER PROTEIN"/>
    <property type="match status" value="1"/>
</dbReference>
<keyword evidence="4" id="KW-1185">Reference proteome</keyword>
<gene>
    <name evidence="3" type="ORF">GCM10008174_36280</name>
</gene>
<organism evidence="3 4">
    <name type="scientific">Methylopila turkensis</name>
    <dbReference type="NCBI Taxonomy" id="1437816"/>
    <lineage>
        <taxon>Bacteria</taxon>
        <taxon>Pseudomonadati</taxon>
        <taxon>Pseudomonadota</taxon>
        <taxon>Alphaproteobacteria</taxon>
        <taxon>Hyphomicrobiales</taxon>
        <taxon>Methylopilaceae</taxon>
        <taxon>Methylopila</taxon>
    </lineage>
</organism>
<reference evidence="3" key="2">
    <citation type="submission" date="2023-01" db="EMBL/GenBank/DDBJ databases">
        <authorList>
            <person name="Sun Q."/>
            <person name="Evtushenko L."/>
        </authorList>
    </citation>
    <scope>NUCLEOTIDE SEQUENCE</scope>
    <source>
        <strain evidence="3">VKM B-2748</strain>
    </source>
</reference>
<dbReference type="CDD" id="cd16325">
    <property type="entry name" value="LolA"/>
    <property type="match status" value="1"/>
</dbReference>
<dbReference type="PANTHER" id="PTHR35869:SF1">
    <property type="entry name" value="OUTER-MEMBRANE LIPOPROTEIN CARRIER PROTEIN"/>
    <property type="match status" value="1"/>
</dbReference>
<dbReference type="Proteomes" id="UP001143309">
    <property type="component" value="Unassembled WGS sequence"/>
</dbReference>
<keyword evidence="3" id="KW-0449">Lipoprotein</keyword>
<evidence type="ECO:0000313" key="3">
    <source>
        <dbReference type="EMBL" id="GLK81887.1"/>
    </source>
</evidence>
<comment type="caution">
    <text evidence="3">The sequence shown here is derived from an EMBL/GenBank/DDBJ whole genome shotgun (WGS) entry which is preliminary data.</text>
</comment>
<dbReference type="RefSeq" id="WP_271202346.1">
    <property type="nucleotide sequence ID" value="NZ_BSFL01000005.1"/>
</dbReference>
<accession>A0A9W6JRF5</accession>
<dbReference type="EMBL" id="BSFL01000005">
    <property type="protein sequence ID" value="GLK81887.1"/>
    <property type="molecule type" value="Genomic_DNA"/>
</dbReference>
<feature type="chain" id="PRO_5040762495" evidence="2">
    <location>
        <begin position="22"/>
        <end position="236"/>
    </location>
</feature>
<sequence>MTARLFAALLAAASFAAPALAQQQAAPVDALPPPGLSGAQPAAANRGVPVGRLDAAQRATLSRVNEYFNAIQTLVAKFEQVGPDGRRTTGTVYVDKPGKIRFQYDRPSPLEIIADGNSVAVRNSKLNTQDLYPLSQTPLRFLLQDRINLLTDANVLGVFQEPELVSVILEEKRAIGGKAQLQLMFGGPNYQLQSWTVTDAQGGETTVALSDLDTGRKPDPRIFRINRQGVSRGGPK</sequence>
<keyword evidence="1 2" id="KW-0732">Signal</keyword>
<reference evidence="3" key="1">
    <citation type="journal article" date="2014" name="Int. J. Syst. Evol. Microbiol.">
        <title>Complete genome sequence of Corynebacterium casei LMG S-19264T (=DSM 44701T), isolated from a smear-ripened cheese.</title>
        <authorList>
            <consortium name="US DOE Joint Genome Institute (JGI-PGF)"/>
            <person name="Walter F."/>
            <person name="Albersmeier A."/>
            <person name="Kalinowski J."/>
            <person name="Ruckert C."/>
        </authorList>
    </citation>
    <scope>NUCLEOTIDE SEQUENCE</scope>
    <source>
        <strain evidence="3">VKM B-2748</strain>
    </source>
</reference>
<dbReference type="Gene3D" id="2.50.20.10">
    <property type="entry name" value="Lipoprotein localisation LolA/LolB/LppX"/>
    <property type="match status" value="1"/>
</dbReference>
<evidence type="ECO:0000256" key="1">
    <source>
        <dbReference type="ARBA" id="ARBA00022729"/>
    </source>
</evidence>
<protein>
    <submittedName>
        <fullName evidence="3">Outer-membrane lipoprotein carrier protein</fullName>
    </submittedName>
</protein>
<dbReference type="InterPro" id="IPR029046">
    <property type="entry name" value="LolA/LolB/LppX"/>
</dbReference>
<evidence type="ECO:0000256" key="2">
    <source>
        <dbReference type="SAM" id="SignalP"/>
    </source>
</evidence>
<dbReference type="InterPro" id="IPR004564">
    <property type="entry name" value="OM_lipoprot_carrier_LolA-like"/>
</dbReference>
<dbReference type="AlphaFoldDB" id="A0A9W6JRF5"/>
<dbReference type="SUPFAM" id="SSF89392">
    <property type="entry name" value="Prokaryotic lipoproteins and lipoprotein localization factors"/>
    <property type="match status" value="1"/>
</dbReference>
<proteinExistence type="predicted"/>